<comment type="caution">
    <text evidence="1">The sequence shown here is derived from an EMBL/GenBank/DDBJ whole genome shotgun (WGS) entry which is preliminary data.</text>
</comment>
<organism evidence="1 2">
    <name type="scientific">Blepharisma stoltei</name>
    <dbReference type="NCBI Taxonomy" id="1481888"/>
    <lineage>
        <taxon>Eukaryota</taxon>
        <taxon>Sar</taxon>
        <taxon>Alveolata</taxon>
        <taxon>Ciliophora</taxon>
        <taxon>Postciliodesmatophora</taxon>
        <taxon>Heterotrichea</taxon>
        <taxon>Heterotrichida</taxon>
        <taxon>Blepharismidae</taxon>
        <taxon>Blepharisma</taxon>
    </lineage>
</organism>
<evidence type="ECO:0000313" key="1">
    <source>
        <dbReference type="EMBL" id="CAG9328370.1"/>
    </source>
</evidence>
<accession>A0AAU9K5D0</accession>
<proteinExistence type="predicted"/>
<sequence length="193" mass="22955">MEGANKRIDRAMISLDRLEENYKRTSVGCLVDYLYSNGHTPIEELIEYVKSKRDGMATTRGKKFTKNAFEIVDFALSWYPKIFRLDDHYHYFLNEEEALKHWEHFKEGSKQKAKISKQKYRARILEKTLKKEEDKKRFRKIKNQIESDIKGSLKDYSVITKAYMILLSDDKEKVDSLKKCIRDAYISLIRPRS</sequence>
<dbReference type="EMBL" id="CAJZBQ010000046">
    <property type="protein sequence ID" value="CAG9328370.1"/>
    <property type="molecule type" value="Genomic_DNA"/>
</dbReference>
<name>A0AAU9K5D0_9CILI</name>
<dbReference type="AlphaFoldDB" id="A0AAU9K5D0"/>
<protein>
    <submittedName>
        <fullName evidence="1">Uncharacterized protein</fullName>
    </submittedName>
</protein>
<gene>
    <name evidence="1" type="ORF">BSTOLATCC_MIC46376</name>
</gene>
<keyword evidence="2" id="KW-1185">Reference proteome</keyword>
<dbReference type="Proteomes" id="UP001162131">
    <property type="component" value="Unassembled WGS sequence"/>
</dbReference>
<reference evidence="1" key="1">
    <citation type="submission" date="2021-09" db="EMBL/GenBank/DDBJ databases">
        <authorList>
            <consortium name="AG Swart"/>
            <person name="Singh M."/>
            <person name="Singh A."/>
            <person name="Seah K."/>
            <person name="Emmerich C."/>
        </authorList>
    </citation>
    <scope>NUCLEOTIDE SEQUENCE</scope>
    <source>
        <strain evidence="1">ATCC30299</strain>
    </source>
</reference>
<evidence type="ECO:0000313" key="2">
    <source>
        <dbReference type="Proteomes" id="UP001162131"/>
    </source>
</evidence>